<gene>
    <name evidence="2" type="ORF">N0V89_001270</name>
</gene>
<dbReference type="EMBL" id="JAPEUX010000001">
    <property type="protein sequence ID" value="KAJ4360703.1"/>
    <property type="molecule type" value="Genomic_DNA"/>
</dbReference>
<keyword evidence="3" id="KW-1185">Reference proteome</keyword>
<dbReference type="AlphaFoldDB" id="A0A9W8XW86"/>
<dbReference type="OrthoDB" id="4794810at2759"/>
<evidence type="ECO:0000313" key="3">
    <source>
        <dbReference type="Proteomes" id="UP001140513"/>
    </source>
</evidence>
<dbReference type="Pfam" id="PF23155">
    <property type="entry name" value="DUF7053"/>
    <property type="match status" value="1"/>
</dbReference>
<evidence type="ECO:0000259" key="1">
    <source>
        <dbReference type="Pfam" id="PF23155"/>
    </source>
</evidence>
<name>A0A9W8XW86_9PLEO</name>
<dbReference type="PANTHER" id="PTHR38117:SF1">
    <property type="entry name" value="DUF3074 DOMAIN-CONTAINING PROTEIN"/>
    <property type="match status" value="1"/>
</dbReference>
<dbReference type="GeneID" id="80904800"/>
<dbReference type="RefSeq" id="XP_056076905.1">
    <property type="nucleotide sequence ID" value="XM_056210083.1"/>
</dbReference>
<proteinExistence type="predicted"/>
<dbReference type="Proteomes" id="UP001140513">
    <property type="component" value="Unassembled WGS sequence"/>
</dbReference>
<feature type="domain" description="DUF7053" evidence="1">
    <location>
        <begin position="22"/>
        <end position="188"/>
    </location>
</feature>
<organism evidence="2 3">
    <name type="scientific">Didymosphaeria variabile</name>
    <dbReference type="NCBI Taxonomy" id="1932322"/>
    <lineage>
        <taxon>Eukaryota</taxon>
        <taxon>Fungi</taxon>
        <taxon>Dikarya</taxon>
        <taxon>Ascomycota</taxon>
        <taxon>Pezizomycotina</taxon>
        <taxon>Dothideomycetes</taxon>
        <taxon>Pleosporomycetidae</taxon>
        <taxon>Pleosporales</taxon>
        <taxon>Massarineae</taxon>
        <taxon>Didymosphaeriaceae</taxon>
        <taxon>Didymosphaeria</taxon>
    </lineage>
</organism>
<sequence>MFCKSASPRAALRRADRQAFSSTAKLHHVTPLPAGTTIEAAIEKLQNHDLLIHLDPELHSYETLPSDDAAPNTKRYKVTDHMHALPKGLWDSTVTFESQITNTEDGVLWVIKAPLGLVQQTKWTITRNADVGKGKEKAVDEGKSTEAKNEWSLVEEVEIKASRLLVGTVKGKCEENWRGIHSRFVGHLQGVPVKA</sequence>
<dbReference type="PANTHER" id="PTHR38117">
    <property type="entry name" value="NACHT AND WD40 DOMAIN PROTEIN"/>
    <property type="match status" value="1"/>
</dbReference>
<accession>A0A9W8XW86</accession>
<dbReference type="InterPro" id="IPR055481">
    <property type="entry name" value="DUF7053"/>
</dbReference>
<comment type="caution">
    <text evidence="2">The sequence shown here is derived from an EMBL/GenBank/DDBJ whole genome shotgun (WGS) entry which is preliminary data.</text>
</comment>
<protein>
    <recommendedName>
        <fullName evidence="1">DUF7053 domain-containing protein</fullName>
    </recommendedName>
</protein>
<reference evidence="2" key="1">
    <citation type="submission" date="2022-10" db="EMBL/GenBank/DDBJ databases">
        <title>Tapping the CABI collections for fungal endophytes: first genome assemblies for Collariella, Neodidymelliopsis, Ascochyta clinopodiicola, Didymella pomorum, Didymosphaeria variabile, Neocosmospora piperis and Neocucurbitaria cava.</title>
        <authorList>
            <person name="Hill R."/>
        </authorList>
    </citation>
    <scope>NUCLEOTIDE SEQUENCE</scope>
    <source>
        <strain evidence="2">IMI 356815</strain>
    </source>
</reference>
<evidence type="ECO:0000313" key="2">
    <source>
        <dbReference type="EMBL" id="KAJ4360703.1"/>
    </source>
</evidence>